<keyword evidence="3" id="KW-1185">Reference proteome</keyword>
<evidence type="ECO:0000313" key="2">
    <source>
        <dbReference type="EMBL" id="CDG81110.1"/>
    </source>
</evidence>
<dbReference type="GO" id="GO:0004518">
    <property type="term" value="F:nuclease activity"/>
    <property type="evidence" value="ECO:0007669"/>
    <property type="project" value="InterPro"/>
</dbReference>
<proteinExistence type="predicted"/>
<dbReference type="eggNOG" id="ENOG502Z8HW">
    <property type="taxonomic scope" value="Bacteria"/>
</dbReference>
<protein>
    <submittedName>
        <fullName evidence="2">Uncharacterized domain protein</fullName>
    </submittedName>
</protein>
<dbReference type="AlphaFoldDB" id="W0V0I9"/>
<organism evidence="2 3">
    <name type="scientific">Janthinobacterium agaricidamnosum NBRC 102515 = DSM 9628</name>
    <dbReference type="NCBI Taxonomy" id="1349767"/>
    <lineage>
        <taxon>Bacteria</taxon>
        <taxon>Pseudomonadati</taxon>
        <taxon>Pseudomonadota</taxon>
        <taxon>Betaproteobacteria</taxon>
        <taxon>Burkholderiales</taxon>
        <taxon>Oxalobacteraceae</taxon>
        <taxon>Janthinobacterium</taxon>
    </lineage>
</organism>
<dbReference type="Pfam" id="PF14130">
    <property type="entry name" value="Cap4_nuclease"/>
    <property type="match status" value="1"/>
</dbReference>
<dbReference type="KEGG" id="jag:GJA_450"/>
<gene>
    <name evidence="2" type="ORF">GJA_450</name>
</gene>
<name>W0V0I9_9BURK</name>
<dbReference type="HOGENOM" id="CLU_040787_0_0_4"/>
<reference evidence="2 3" key="1">
    <citation type="journal article" date="2015" name="Genome Announc.">
        <title>Genome Sequence of Mushroom Soft-Rot Pathogen Janthinobacterium agaricidamnosum.</title>
        <authorList>
            <person name="Graupner K."/>
            <person name="Lackner G."/>
            <person name="Hertweck C."/>
        </authorList>
    </citation>
    <scope>NUCLEOTIDE SEQUENCE [LARGE SCALE GENOMIC DNA]</scope>
    <source>
        <strain evidence="3">NBRC 102515 / DSM 9628</strain>
    </source>
</reference>
<dbReference type="PATRIC" id="fig|1349767.4.peg.2164"/>
<evidence type="ECO:0000259" key="1">
    <source>
        <dbReference type="Pfam" id="PF14130"/>
    </source>
</evidence>
<accession>W0V0I9</accession>
<sequence>MWFCRPNISGSFLDLTSDLATKCDNWRISKQQPSSKIIVLREIVPRSHKEASYLEVAFKAPCAAHQNTVHLYSINADSSISSKHTGSQRWRENFLFSRRYQHGLDYVAPAFHLTRIATREIKEQSMGTLHDKAPRETVGRETSNRFRMQFQAAAFAALEILSGKDVDRVYCDYHDDFVVRRNVDGSVQYHFFQVKTKGRANQQWKVDEVFSLKKTGKLDTEEKLVAIRDSIAGKLFVHTIEFGEECREVTVLSNVHFQEDVFKVQEHLKAGASDRSYITQFIEKFGEIFSPEIPLSDDQIKAARAKLTLVQVSYMGETLEQFADAARNAIWKHSEIDLHKHEVDEIANSLVALVEAKSCEPINGVTKDKIDVVAGVGIDDLLKVLSISTTVYRNLLSGDDPAAIKTASILQRELKSAGAPESMIEAASRAKVSWDVWLRTARHTYPEFDLELLLNEIDAKCRVWIVSSGALGQLREKIDEIVGSALGKKFPRLDVDLLLGAFCASIVRRASR</sequence>
<dbReference type="EMBL" id="HG322949">
    <property type="protein sequence ID" value="CDG81110.1"/>
    <property type="molecule type" value="Genomic_DNA"/>
</dbReference>
<evidence type="ECO:0000313" key="3">
    <source>
        <dbReference type="Proteomes" id="UP000027604"/>
    </source>
</evidence>
<feature type="domain" description="CD-NTase associated protein 4-like DNA endonuclease" evidence="1">
    <location>
        <begin position="139"/>
        <end position="357"/>
    </location>
</feature>
<dbReference type="Proteomes" id="UP000027604">
    <property type="component" value="Chromosome I"/>
</dbReference>
<dbReference type="InterPro" id="IPR025382">
    <property type="entry name" value="Cap4-like_endonuclease_dom"/>
</dbReference>